<dbReference type="InterPro" id="IPR002401">
    <property type="entry name" value="Cyt_P450_E_grp-I"/>
</dbReference>
<name>A0A251U4D4_HELAN</name>
<dbReference type="PANTHER" id="PTHR24282">
    <property type="entry name" value="CYTOCHROME P450 FAMILY MEMBER"/>
    <property type="match status" value="1"/>
</dbReference>
<protein>
    <submittedName>
        <fullName evidence="14 15">Cytochrome P450</fullName>
    </submittedName>
</protein>
<evidence type="ECO:0000256" key="3">
    <source>
        <dbReference type="ARBA" id="ARBA00022617"/>
    </source>
</evidence>
<dbReference type="PANTHER" id="PTHR24282:SF266">
    <property type="entry name" value="CYTOCHROME P450-RELATED"/>
    <property type="match status" value="1"/>
</dbReference>
<evidence type="ECO:0000313" key="14">
    <source>
        <dbReference type="EMBL" id="KAF5794213.1"/>
    </source>
</evidence>
<evidence type="ECO:0000256" key="11">
    <source>
        <dbReference type="PIRSR" id="PIRSR602401-1"/>
    </source>
</evidence>
<dbReference type="InterPro" id="IPR017972">
    <property type="entry name" value="Cyt_P450_CS"/>
</dbReference>
<keyword evidence="5 11" id="KW-0479">Metal-binding</keyword>
<dbReference type="EMBL" id="CM007897">
    <property type="protein sequence ID" value="OTG17746.1"/>
    <property type="molecule type" value="Genomic_DNA"/>
</dbReference>
<evidence type="ECO:0000256" key="7">
    <source>
        <dbReference type="ARBA" id="ARBA00023002"/>
    </source>
</evidence>
<dbReference type="PRINTS" id="PR00463">
    <property type="entry name" value="EP450I"/>
</dbReference>
<dbReference type="OMA" id="ESSWMES"/>
<evidence type="ECO:0000256" key="10">
    <source>
        <dbReference type="ARBA" id="ARBA00023136"/>
    </source>
</evidence>
<evidence type="ECO:0000256" key="2">
    <source>
        <dbReference type="ARBA" id="ARBA00010617"/>
    </source>
</evidence>
<dbReference type="Gramene" id="mRNA:HanXRQr2_Chr08g0325611">
    <property type="protein sequence ID" value="mRNA:HanXRQr2_Chr08g0325611"/>
    <property type="gene ID" value="HanXRQr2_Chr08g0325611"/>
</dbReference>
<reference evidence="15" key="2">
    <citation type="submission" date="2017-02" db="EMBL/GenBank/DDBJ databases">
        <title>Sunflower complete genome.</title>
        <authorList>
            <person name="Langlade N."/>
            <person name="Munos S."/>
        </authorList>
    </citation>
    <scope>NUCLEOTIDE SEQUENCE [LARGE SCALE GENOMIC DNA]</scope>
    <source>
        <tissue evidence="15">Leaves</tissue>
    </source>
</reference>
<dbReference type="InterPro" id="IPR050665">
    <property type="entry name" value="Cytochrome_P450_Monooxygen"/>
</dbReference>
<sequence>MHINFHTAHLRSVTKMVTFLRVLISLLCSIVLLALFKFFHKFWWVPMRINRVMSSQGIRGPPYSFFYGNMKEISIMIKQSMSFPVDISHDIFPRIQPHFDSWLHIYGKNFLYWQGPQPELVVTEPELLKQIMSVRELTTRIQGTGPAFKKIFGGGLIFSQGEKWATQRKLATHAFNGERLKNMVPTMVESVDMMLKRWKDAGTKEKDVHEEFLTMTSEVISKIVFGSNYEEGKQIFQKQGALIGLAAKQLSKVRLPGFGMMFKDKEDLETDKLLASIQDIITKMIKNRENMMVSGDEHNSTTDYLGILLNSRHDVNDGYRLSIQDIIDECRTFYIAGHGTISILLTWATLLLGIHTEWQEKAREEVQQVFGNQNPSSEGIPRLKKMSMIINETLRLYPPGISTTRKVQKETHVGDLVLPPNLNLQIPALPFHQDRGTWGEDAHLFKPERFSEGVANVVNSNPGAFLPFGYGPRICVGNNFGINESKITLSMILQHYRFTLSPNYVHAPYQHITLRPKSGVQIIFQAL</sequence>
<dbReference type="GO" id="GO:0004497">
    <property type="term" value="F:monooxygenase activity"/>
    <property type="evidence" value="ECO:0000318"/>
    <property type="project" value="GO_Central"/>
</dbReference>
<dbReference type="GO" id="GO:0020037">
    <property type="term" value="F:heme binding"/>
    <property type="evidence" value="ECO:0007669"/>
    <property type="project" value="InterPro"/>
</dbReference>
<keyword evidence="4 13" id="KW-0812">Transmembrane</keyword>
<feature type="binding site" description="axial binding residue" evidence="11">
    <location>
        <position position="475"/>
    </location>
    <ligand>
        <name>heme</name>
        <dbReference type="ChEBI" id="CHEBI:30413"/>
    </ligand>
    <ligandPart>
        <name>Fe</name>
        <dbReference type="ChEBI" id="CHEBI:18248"/>
    </ligandPart>
</feature>
<dbReference type="GO" id="GO:0016705">
    <property type="term" value="F:oxidoreductase activity, acting on paired donors, with incorporation or reduction of molecular oxygen"/>
    <property type="evidence" value="ECO:0007669"/>
    <property type="project" value="InterPro"/>
</dbReference>
<evidence type="ECO:0000256" key="13">
    <source>
        <dbReference type="SAM" id="Phobius"/>
    </source>
</evidence>
<dbReference type="EMBL" id="MNCJ02000323">
    <property type="protein sequence ID" value="KAF5794213.1"/>
    <property type="molecule type" value="Genomic_DNA"/>
</dbReference>
<feature type="transmembrane region" description="Helical" evidence="13">
    <location>
        <begin position="20"/>
        <end position="39"/>
    </location>
</feature>
<dbReference type="AlphaFoldDB" id="A0A251U4D4"/>
<dbReference type="SUPFAM" id="SSF48264">
    <property type="entry name" value="Cytochrome P450"/>
    <property type="match status" value="1"/>
</dbReference>
<keyword evidence="7 12" id="KW-0560">Oxidoreductase</keyword>
<evidence type="ECO:0000256" key="4">
    <source>
        <dbReference type="ARBA" id="ARBA00022692"/>
    </source>
</evidence>
<evidence type="ECO:0000256" key="8">
    <source>
        <dbReference type="ARBA" id="ARBA00023004"/>
    </source>
</evidence>
<dbReference type="InterPro" id="IPR001128">
    <property type="entry name" value="Cyt_P450"/>
</dbReference>
<keyword evidence="8 11" id="KW-0408">Iron</keyword>
<reference evidence="14" key="3">
    <citation type="submission" date="2020-06" db="EMBL/GenBank/DDBJ databases">
        <title>Helianthus annuus Genome sequencing and assembly Release 2.</title>
        <authorList>
            <person name="Gouzy J."/>
            <person name="Langlade N."/>
            <person name="Munos S."/>
        </authorList>
    </citation>
    <scope>NUCLEOTIDE SEQUENCE</scope>
    <source>
        <tissue evidence="14">Leaves</tissue>
    </source>
</reference>
<keyword evidence="16" id="KW-1185">Reference proteome</keyword>
<keyword evidence="3 11" id="KW-0349">Heme</keyword>
<evidence type="ECO:0000313" key="15">
    <source>
        <dbReference type="EMBL" id="OTG17746.1"/>
    </source>
</evidence>
<comment type="subcellular location">
    <subcellularLocation>
        <location evidence="1">Membrane</location>
    </subcellularLocation>
</comment>
<evidence type="ECO:0000256" key="9">
    <source>
        <dbReference type="ARBA" id="ARBA00023033"/>
    </source>
</evidence>
<dbReference type="InterPro" id="IPR036396">
    <property type="entry name" value="Cyt_P450_sf"/>
</dbReference>
<dbReference type="PRINTS" id="PR00385">
    <property type="entry name" value="P450"/>
</dbReference>
<accession>A0A251U4D4</accession>
<evidence type="ECO:0000256" key="12">
    <source>
        <dbReference type="RuleBase" id="RU000461"/>
    </source>
</evidence>
<evidence type="ECO:0000313" key="16">
    <source>
        <dbReference type="Proteomes" id="UP000215914"/>
    </source>
</evidence>
<dbReference type="GO" id="GO:0016020">
    <property type="term" value="C:membrane"/>
    <property type="evidence" value="ECO:0007669"/>
    <property type="project" value="UniProtKB-SubCell"/>
</dbReference>
<keyword evidence="10 13" id="KW-0472">Membrane</keyword>
<keyword evidence="6 13" id="KW-1133">Transmembrane helix</keyword>
<reference evidence="14 16" key="1">
    <citation type="journal article" date="2017" name="Nature">
        <title>The sunflower genome provides insights into oil metabolism, flowering and Asterid evolution.</title>
        <authorList>
            <person name="Badouin H."/>
            <person name="Gouzy J."/>
            <person name="Grassa C.J."/>
            <person name="Murat F."/>
            <person name="Staton S.E."/>
            <person name="Cottret L."/>
            <person name="Lelandais-Briere C."/>
            <person name="Owens G.L."/>
            <person name="Carrere S."/>
            <person name="Mayjonade B."/>
            <person name="Legrand L."/>
            <person name="Gill N."/>
            <person name="Kane N.C."/>
            <person name="Bowers J.E."/>
            <person name="Hubner S."/>
            <person name="Bellec A."/>
            <person name="Berard A."/>
            <person name="Berges H."/>
            <person name="Blanchet N."/>
            <person name="Boniface M.C."/>
            <person name="Brunel D."/>
            <person name="Catrice O."/>
            <person name="Chaidir N."/>
            <person name="Claudel C."/>
            <person name="Donnadieu C."/>
            <person name="Faraut T."/>
            <person name="Fievet G."/>
            <person name="Helmstetter N."/>
            <person name="King M."/>
            <person name="Knapp S.J."/>
            <person name="Lai Z."/>
            <person name="Le Paslier M.C."/>
            <person name="Lippi Y."/>
            <person name="Lorenzon L."/>
            <person name="Mandel J.R."/>
            <person name="Marage G."/>
            <person name="Marchand G."/>
            <person name="Marquand E."/>
            <person name="Bret-Mestries E."/>
            <person name="Morien E."/>
            <person name="Nambeesan S."/>
            <person name="Nguyen T."/>
            <person name="Pegot-Espagnet P."/>
            <person name="Pouilly N."/>
            <person name="Raftis F."/>
            <person name="Sallet E."/>
            <person name="Schiex T."/>
            <person name="Thomas J."/>
            <person name="Vandecasteele C."/>
            <person name="Vares D."/>
            <person name="Vear F."/>
            <person name="Vautrin S."/>
            <person name="Crespi M."/>
            <person name="Mangin B."/>
            <person name="Burke J.M."/>
            <person name="Salse J."/>
            <person name="Munos S."/>
            <person name="Vincourt P."/>
            <person name="Rieseberg L.H."/>
            <person name="Langlade N.B."/>
        </authorList>
    </citation>
    <scope>NUCLEOTIDE SEQUENCE [LARGE SCALE GENOMIC DNA]</scope>
    <source>
        <strain evidence="16">cv. SF193</strain>
        <tissue evidence="14">Leaves</tissue>
    </source>
</reference>
<dbReference type="STRING" id="4232.A0A251U4D4"/>
<evidence type="ECO:0000256" key="6">
    <source>
        <dbReference type="ARBA" id="ARBA00022989"/>
    </source>
</evidence>
<dbReference type="GO" id="GO:0005506">
    <property type="term" value="F:iron ion binding"/>
    <property type="evidence" value="ECO:0007669"/>
    <property type="project" value="InterPro"/>
</dbReference>
<gene>
    <name evidence="15" type="ORF">HannXRQ_Chr08g0215541</name>
    <name evidence="14" type="ORF">HanXRQr2_Chr08g0325611</name>
</gene>
<proteinExistence type="inferred from homology"/>
<dbReference type="Gene3D" id="1.10.630.10">
    <property type="entry name" value="Cytochrome P450"/>
    <property type="match status" value="1"/>
</dbReference>
<dbReference type="PROSITE" id="PS00086">
    <property type="entry name" value="CYTOCHROME_P450"/>
    <property type="match status" value="1"/>
</dbReference>
<dbReference type="Pfam" id="PF00067">
    <property type="entry name" value="p450"/>
    <property type="match status" value="1"/>
</dbReference>
<evidence type="ECO:0000256" key="1">
    <source>
        <dbReference type="ARBA" id="ARBA00004370"/>
    </source>
</evidence>
<keyword evidence="9 12" id="KW-0503">Monooxygenase</keyword>
<evidence type="ECO:0000256" key="5">
    <source>
        <dbReference type="ARBA" id="ARBA00022723"/>
    </source>
</evidence>
<dbReference type="InParanoid" id="A0A251U4D4"/>
<comment type="cofactor">
    <cofactor evidence="11">
        <name>heme</name>
        <dbReference type="ChEBI" id="CHEBI:30413"/>
    </cofactor>
</comment>
<dbReference type="Proteomes" id="UP000215914">
    <property type="component" value="Chromosome 8"/>
</dbReference>
<organism evidence="15 16">
    <name type="scientific">Helianthus annuus</name>
    <name type="common">Common sunflower</name>
    <dbReference type="NCBI Taxonomy" id="4232"/>
    <lineage>
        <taxon>Eukaryota</taxon>
        <taxon>Viridiplantae</taxon>
        <taxon>Streptophyta</taxon>
        <taxon>Embryophyta</taxon>
        <taxon>Tracheophyta</taxon>
        <taxon>Spermatophyta</taxon>
        <taxon>Magnoliopsida</taxon>
        <taxon>eudicotyledons</taxon>
        <taxon>Gunneridae</taxon>
        <taxon>Pentapetalae</taxon>
        <taxon>asterids</taxon>
        <taxon>campanulids</taxon>
        <taxon>Asterales</taxon>
        <taxon>Asteraceae</taxon>
        <taxon>Asteroideae</taxon>
        <taxon>Heliantheae alliance</taxon>
        <taxon>Heliantheae</taxon>
        <taxon>Helianthus</taxon>
    </lineage>
</organism>
<comment type="similarity">
    <text evidence="2 12">Belongs to the cytochrome P450 family.</text>
</comment>